<accession>A0AB38DUS6</accession>
<keyword evidence="4" id="KW-1185">Reference proteome</keyword>
<protein>
    <recommendedName>
        <fullName evidence="1">Regulator of ribonuclease activity B domain-containing protein</fullName>
    </recommendedName>
</protein>
<dbReference type="Proteomes" id="UP000215033">
    <property type="component" value="Chromosome 1"/>
</dbReference>
<evidence type="ECO:0000259" key="1">
    <source>
        <dbReference type="Pfam" id="PF06877"/>
    </source>
</evidence>
<proteinExistence type="predicted"/>
<evidence type="ECO:0000313" key="4">
    <source>
        <dbReference type="Proteomes" id="UP000193466"/>
    </source>
</evidence>
<evidence type="ECO:0000313" key="2">
    <source>
        <dbReference type="EMBL" id="OSI10254.1"/>
    </source>
</evidence>
<feature type="domain" description="Regulator of ribonuclease activity B" evidence="1">
    <location>
        <begin position="7"/>
        <end position="52"/>
    </location>
</feature>
<dbReference type="Proteomes" id="UP000193466">
    <property type="component" value="Unassembled WGS sequence"/>
</dbReference>
<dbReference type="InterPro" id="IPR036701">
    <property type="entry name" value="RraB-like_sf"/>
</dbReference>
<reference evidence="2 4" key="1">
    <citation type="submission" date="2017-01" db="EMBL/GenBank/DDBJ databases">
        <authorList>
            <person name="Wolfgang W.J."/>
            <person name="Cole J."/>
            <person name="Wroblewski D."/>
            <person name="Mcginnis J."/>
            <person name="Musser K.A."/>
        </authorList>
    </citation>
    <scope>NUCLEOTIDE SEQUENCE [LARGE SCALE GENOMIC DNA]</scope>
    <source>
        <strain evidence="2 4">DSM 21643</strain>
    </source>
</reference>
<dbReference type="Gene3D" id="3.30.70.970">
    <property type="entry name" value="RraB-like"/>
    <property type="match status" value="1"/>
</dbReference>
<evidence type="ECO:0000313" key="3">
    <source>
        <dbReference type="EMBL" id="SNU80746.1"/>
    </source>
</evidence>
<name>A0AB38DUS6_9NEIS</name>
<dbReference type="EMBL" id="LT906434">
    <property type="protein sequence ID" value="SNU80746.1"/>
    <property type="molecule type" value="Genomic_DNA"/>
</dbReference>
<dbReference type="EMBL" id="MTBM01000006">
    <property type="protein sequence ID" value="OSI10254.1"/>
    <property type="molecule type" value="Genomic_DNA"/>
</dbReference>
<dbReference type="InterPro" id="IPR009671">
    <property type="entry name" value="RraB_dom"/>
</dbReference>
<dbReference type="AlphaFoldDB" id="A0AB38DUS6"/>
<dbReference type="KEGG" id="nzo:SAMEA4504057_2288"/>
<dbReference type="Pfam" id="PF06877">
    <property type="entry name" value="RraB"/>
    <property type="match status" value="1"/>
</dbReference>
<reference evidence="3 5" key="2">
    <citation type="submission" date="2017-06" db="EMBL/GenBank/DDBJ databases">
        <authorList>
            <consortium name="Pathogen Informatics"/>
        </authorList>
    </citation>
    <scope>NUCLEOTIDE SEQUENCE [LARGE SCALE GENOMIC DNA]</scope>
    <source>
        <strain evidence="3 5">NCTC12230</strain>
    </source>
</reference>
<dbReference type="SUPFAM" id="SSF89946">
    <property type="entry name" value="Hypothetical protein VC0424"/>
    <property type="match status" value="1"/>
</dbReference>
<sequence>MLALEHVSDGGEYPHQLNISRYNNTLPNEIDEYVHELMVLAEKNNGCYDGWGLRAGHSKTALSLAAFRPSENGMSQDKHAAVFCCADIP</sequence>
<gene>
    <name evidence="2" type="ORF">BWD10_06025</name>
    <name evidence="3" type="ORF">SAMEA4504057_02288</name>
</gene>
<organism evidence="3 5">
    <name type="scientific">Neisseria zoodegmatis</name>
    <dbReference type="NCBI Taxonomy" id="326523"/>
    <lineage>
        <taxon>Bacteria</taxon>
        <taxon>Pseudomonadati</taxon>
        <taxon>Pseudomonadota</taxon>
        <taxon>Betaproteobacteria</taxon>
        <taxon>Neisseriales</taxon>
        <taxon>Neisseriaceae</taxon>
        <taxon>Neisseria</taxon>
    </lineage>
</organism>
<evidence type="ECO:0000313" key="5">
    <source>
        <dbReference type="Proteomes" id="UP000215033"/>
    </source>
</evidence>